<keyword evidence="1" id="KW-0732">Signal</keyword>
<reference evidence="2 3" key="1">
    <citation type="submission" date="2023-11" db="EMBL/GenBank/DDBJ databases">
        <title>Halocaridina rubra genome assembly.</title>
        <authorList>
            <person name="Smith C."/>
        </authorList>
    </citation>
    <scope>NUCLEOTIDE SEQUENCE [LARGE SCALE GENOMIC DNA]</scope>
    <source>
        <strain evidence="2">EP-1</strain>
        <tissue evidence="2">Whole</tissue>
    </source>
</reference>
<comment type="caution">
    <text evidence="2">The sequence shown here is derived from an EMBL/GenBank/DDBJ whole genome shotgun (WGS) entry which is preliminary data.</text>
</comment>
<organism evidence="2 3">
    <name type="scientific">Halocaridina rubra</name>
    <name type="common">Hawaiian red shrimp</name>
    <dbReference type="NCBI Taxonomy" id="373956"/>
    <lineage>
        <taxon>Eukaryota</taxon>
        <taxon>Metazoa</taxon>
        <taxon>Ecdysozoa</taxon>
        <taxon>Arthropoda</taxon>
        <taxon>Crustacea</taxon>
        <taxon>Multicrustacea</taxon>
        <taxon>Malacostraca</taxon>
        <taxon>Eumalacostraca</taxon>
        <taxon>Eucarida</taxon>
        <taxon>Decapoda</taxon>
        <taxon>Pleocyemata</taxon>
        <taxon>Caridea</taxon>
        <taxon>Atyoidea</taxon>
        <taxon>Atyidae</taxon>
        <taxon>Halocaridina</taxon>
    </lineage>
</organism>
<protein>
    <submittedName>
        <fullName evidence="2">Uncharacterized protein</fullName>
    </submittedName>
</protein>
<evidence type="ECO:0000313" key="2">
    <source>
        <dbReference type="EMBL" id="KAK7071451.1"/>
    </source>
</evidence>
<evidence type="ECO:0000313" key="3">
    <source>
        <dbReference type="Proteomes" id="UP001381693"/>
    </source>
</evidence>
<dbReference type="AlphaFoldDB" id="A0AAN8ZWM3"/>
<feature type="chain" id="PRO_5043015415" evidence="1">
    <location>
        <begin position="16"/>
        <end position="140"/>
    </location>
</feature>
<accession>A0AAN8ZWM3</accession>
<proteinExistence type="predicted"/>
<gene>
    <name evidence="2" type="ORF">SK128_012099</name>
</gene>
<keyword evidence="3" id="KW-1185">Reference proteome</keyword>
<evidence type="ECO:0000256" key="1">
    <source>
        <dbReference type="SAM" id="SignalP"/>
    </source>
</evidence>
<dbReference type="EMBL" id="JAXCGZ010014524">
    <property type="protein sequence ID" value="KAK7071451.1"/>
    <property type="molecule type" value="Genomic_DNA"/>
</dbReference>
<dbReference type="Proteomes" id="UP001381693">
    <property type="component" value="Unassembled WGS sequence"/>
</dbReference>
<sequence>MKVLIFLSLLALAWAQENNCHCAMFISTGFAELIVHRLPPTTVADCDIESNGPCAAFCIAEWEYIFANGGLHFVNQVTGDTIGQESCQVLDKDYGMTNLQATKVHNNYQVCEGPWIWDGEISRGNLCCVDGNFPGSCAGK</sequence>
<feature type="signal peptide" evidence="1">
    <location>
        <begin position="1"/>
        <end position="15"/>
    </location>
</feature>
<name>A0AAN8ZWM3_HALRR</name>